<dbReference type="InterPro" id="IPR015330">
    <property type="entry name" value="DNA_primase/pol_bifunc_N"/>
</dbReference>
<proteinExistence type="predicted"/>
<reference evidence="3" key="2">
    <citation type="submission" date="2024-07" db="EMBL/GenBank/DDBJ databases">
        <title>Streptomyces haneummycinica sp. nov., a new antibiotic-producing actinobacterium isolated from marine sediment.</title>
        <authorList>
            <person name="Uemura M."/>
            <person name="Hamada M."/>
            <person name="Hirano S."/>
            <person name="Kobayashi K."/>
            <person name="Ohshiro T."/>
            <person name="Kobayashi T."/>
            <person name="Terahara T."/>
        </authorList>
    </citation>
    <scope>NUCLEOTIDE SEQUENCE</scope>
    <source>
        <strain evidence="3">KM77-8</strain>
    </source>
</reference>
<evidence type="ECO:0000256" key="1">
    <source>
        <dbReference type="SAM" id="MobiDB-lite"/>
    </source>
</evidence>
<dbReference type="SMART" id="SM00943">
    <property type="entry name" value="Prim-Pol"/>
    <property type="match status" value="1"/>
</dbReference>
<feature type="compositionally biased region" description="Pro residues" evidence="1">
    <location>
        <begin position="274"/>
        <end position="284"/>
    </location>
</feature>
<evidence type="ECO:0000259" key="2">
    <source>
        <dbReference type="SMART" id="SM00943"/>
    </source>
</evidence>
<protein>
    <recommendedName>
        <fullName evidence="2">DNA primase/polymerase bifunctional N-terminal domain-containing protein</fullName>
    </recommendedName>
</protein>
<feature type="compositionally biased region" description="Low complexity" evidence="1">
    <location>
        <begin position="285"/>
        <end position="297"/>
    </location>
</feature>
<dbReference type="Pfam" id="PF09250">
    <property type="entry name" value="Prim-Pol"/>
    <property type="match status" value="1"/>
</dbReference>
<dbReference type="AlphaFoldDB" id="A0AAT9HAK8"/>
<feature type="region of interest" description="Disordered" evidence="1">
    <location>
        <begin position="262"/>
        <end position="337"/>
    </location>
</feature>
<name>A0AAT9HAK8_9ACTN</name>
<organism evidence="3">
    <name type="scientific">Streptomyces haneummycinicus</name>
    <dbReference type="NCBI Taxonomy" id="3074435"/>
    <lineage>
        <taxon>Bacteria</taxon>
        <taxon>Bacillati</taxon>
        <taxon>Actinomycetota</taxon>
        <taxon>Actinomycetes</taxon>
        <taxon>Kitasatosporales</taxon>
        <taxon>Streptomycetaceae</taxon>
        <taxon>Streptomyces</taxon>
    </lineage>
</organism>
<accession>A0AAT9HAK8</accession>
<feature type="region of interest" description="Disordered" evidence="1">
    <location>
        <begin position="406"/>
        <end position="437"/>
    </location>
</feature>
<reference evidence="3" key="1">
    <citation type="submission" date="2024-06" db="EMBL/GenBank/DDBJ databases">
        <authorList>
            <consortium name="consrtm"/>
            <person name="Uemura M."/>
            <person name="Terahara T."/>
        </authorList>
    </citation>
    <scope>NUCLEOTIDE SEQUENCE</scope>
    <source>
        <strain evidence="3">KM77-8</strain>
    </source>
</reference>
<feature type="compositionally biased region" description="Basic residues" evidence="1">
    <location>
        <begin position="416"/>
        <end position="425"/>
    </location>
</feature>
<evidence type="ECO:0000313" key="3">
    <source>
        <dbReference type="EMBL" id="BFO14423.1"/>
    </source>
</evidence>
<feature type="domain" description="DNA primase/polymerase bifunctional N-terminal" evidence="2">
    <location>
        <begin position="13"/>
        <end position="191"/>
    </location>
</feature>
<dbReference type="CDD" id="cd04859">
    <property type="entry name" value="Prim_Pol"/>
    <property type="match status" value="1"/>
</dbReference>
<sequence length="580" mass="60953">MTQDPRSALQSAALDAAGRGWPVFPLRPGTKRPALHGETACPRTGPCAAGHRKWEQRATTDLDRIRAAWSLAPFNVGIATGPAGLVVVDLDVPKDKGSSDAPCGATTFEALCERTGQPVPRTRTVRTASGGSHLYFTAPAAVRLHNTAGTLAPLVDTRAWGGYVLAAGSIVDGTRYETVGPALLRPLPDWLKTLVVPPHPVNRPTPVPVTGGRHRYVDAALARETAAVTTAREGQRNALLLRAGRALGRFVASGNLSRAEVETALQRAGSRPDCPLPSAAPPSAAPSTGPSPTTTPAPERRHERHSPPLKSITTAPDGPDAARSAAPRTTVGEPTGAARQGVRTALGSDPHPVTVTGLTLGSASAQRACPSRTGSVPAATTNAPVAVLLSPSCMHACVWASARTPPPWKEGPPHDPHHRRGRAARRGGSLPPPVQRLPHRGRVRRRRAVGRARPPARLLRLHPRVAFLSPEPGSGKTRALEIVETLVPQPMTAVNASAAALFRSVSAGTGKPTILFDEIDTVFGPKAGDNEELRGFLNAGHRRTGVTYRCIGDGGQQTVQAFPRTARSRSPVSAPCRTRS</sequence>
<gene>
    <name evidence="3" type="ORF">SHKM778_08110</name>
</gene>
<dbReference type="EMBL" id="AP035768">
    <property type="protein sequence ID" value="BFO14423.1"/>
    <property type="molecule type" value="Genomic_DNA"/>
</dbReference>
<dbReference type="SUPFAM" id="SSF56747">
    <property type="entry name" value="Prim-pol domain"/>
    <property type="match status" value="1"/>
</dbReference>